<dbReference type="AlphaFoldDB" id="A0A0C3PHT1"/>
<evidence type="ECO:0000313" key="3">
    <source>
        <dbReference type="Proteomes" id="UP000054217"/>
    </source>
</evidence>
<dbReference type="InParanoid" id="A0A0C3PHT1"/>
<reference evidence="2 3" key="1">
    <citation type="submission" date="2014-04" db="EMBL/GenBank/DDBJ databases">
        <authorList>
            <consortium name="DOE Joint Genome Institute"/>
            <person name="Kuo A."/>
            <person name="Kohler A."/>
            <person name="Costa M.D."/>
            <person name="Nagy L.G."/>
            <person name="Floudas D."/>
            <person name="Copeland A."/>
            <person name="Barry K.W."/>
            <person name="Cichocki N."/>
            <person name="Veneault-Fourrey C."/>
            <person name="LaButti K."/>
            <person name="Lindquist E.A."/>
            <person name="Lipzen A."/>
            <person name="Lundell T."/>
            <person name="Morin E."/>
            <person name="Murat C."/>
            <person name="Sun H."/>
            <person name="Tunlid A."/>
            <person name="Henrissat B."/>
            <person name="Grigoriev I.V."/>
            <person name="Hibbett D.S."/>
            <person name="Martin F."/>
            <person name="Nordberg H.P."/>
            <person name="Cantor M.N."/>
            <person name="Hua S.X."/>
        </authorList>
    </citation>
    <scope>NUCLEOTIDE SEQUENCE [LARGE SCALE GENOMIC DNA]</scope>
    <source>
        <strain evidence="2 3">Marx 270</strain>
    </source>
</reference>
<sequence>MGPTASNAASSSGASSSMGAVRMGRAQQHDQPYPPAGSRGAKLSVILNPKPWEDLGNPAIPPAMSAWHAALKDMNKALQSTPLGDLLGLEILI</sequence>
<evidence type="ECO:0000313" key="2">
    <source>
        <dbReference type="EMBL" id="KIO08041.1"/>
    </source>
</evidence>
<feature type="compositionally biased region" description="Low complexity" evidence="1">
    <location>
        <begin position="1"/>
        <end position="20"/>
    </location>
</feature>
<keyword evidence="3" id="KW-1185">Reference proteome</keyword>
<protein>
    <submittedName>
        <fullName evidence="2">Uncharacterized protein</fullName>
    </submittedName>
</protein>
<dbReference type="EMBL" id="KN831958">
    <property type="protein sequence ID" value="KIO08041.1"/>
    <property type="molecule type" value="Genomic_DNA"/>
</dbReference>
<gene>
    <name evidence="2" type="ORF">M404DRAFT_23296</name>
</gene>
<feature type="region of interest" description="Disordered" evidence="1">
    <location>
        <begin position="1"/>
        <end position="41"/>
    </location>
</feature>
<name>A0A0C3PHT1_PISTI</name>
<organism evidence="2 3">
    <name type="scientific">Pisolithus tinctorius Marx 270</name>
    <dbReference type="NCBI Taxonomy" id="870435"/>
    <lineage>
        <taxon>Eukaryota</taxon>
        <taxon>Fungi</taxon>
        <taxon>Dikarya</taxon>
        <taxon>Basidiomycota</taxon>
        <taxon>Agaricomycotina</taxon>
        <taxon>Agaricomycetes</taxon>
        <taxon>Agaricomycetidae</taxon>
        <taxon>Boletales</taxon>
        <taxon>Sclerodermatineae</taxon>
        <taxon>Pisolithaceae</taxon>
        <taxon>Pisolithus</taxon>
    </lineage>
</organism>
<proteinExistence type="predicted"/>
<reference evidence="3" key="2">
    <citation type="submission" date="2015-01" db="EMBL/GenBank/DDBJ databases">
        <title>Evolutionary Origins and Diversification of the Mycorrhizal Mutualists.</title>
        <authorList>
            <consortium name="DOE Joint Genome Institute"/>
            <consortium name="Mycorrhizal Genomics Consortium"/>
            <person name="Kohler A."/>
            <person name="Kuo A."/>
            <person name="Nagy L.G."/>
            <person name="Floudas D."/>
            <person name="Copeland A."/>
            <person name="Barry K.W."/>
            <person name="Cichocki N."/>
            <person name="Veneault-Fourrey C."/>
            <person name="LaButti K."/>
            <person name="Lindquist E.A."/>
            <person name="Lipzen A."/>
            <person name="Lundell T."/>
            <person name="Morin E."/>
            <person name="Murat C."/>
            <person name="Riley R."/>
            <person name="Ohm R."/>
            <person name="Sun H."/>
            <person name="Tunlid A."/>
            <person name="Henrissat B."/>
            <person name="Grigoriev I.V."/>
            <person name="Hibbett D.S."/>
            <person name="Martin F."/>
        </authorList>
    </citation>
    <scope>NUCLEOTIDE SEQUENCE [LARGE SCALE GENOMIC DNA]</scope>
    <source>
        <strain evidence="3">Marx 270</strain>
    </source>
</reference>
<evidence type="ECO:0000256" key="1">
    <source>
        <dbReference type="SAM" id="MobiDB-lite"/>
    </source>
</evidence>
<dbReference type="Proteomes" id="UP000054217">
    <property type="component" value="Unassembled WGS sequence"/>
</dbReference>
<dbReference type="HOGENOM" id="CLU_2400570_0_0_1"/>
<accession>A0A0C3PHT1</accession>